<gene>
    <name evidence="3" type="ORF">LPLAT_LOCUS2072</name>
</gene>
<feature type="transmembrane region" description="Helical" evidence="1">
    <location>
        <begin position="175"/>
        <end position="193"/>
    </location>
</feature>
<evidence type="ECO:0000259" key="2">
    <source>
        <dbReference type="Pfam" id="PF07786"/>
    </source>
</evidence>
<feature type="transmembrane region" description="Helical" evidence="1">
    <location>
        <begin position="499"/>
        <end position="520"/>
    </location>
</feature>
<feature type="transmembrane region" description="Helical" evidence="1">
    <location>
        <begin position="282"/>
        <end position="298"/>
    </location>
</feature>
<proteinExistence type="predicted"/>
<dbReference type="PANTHER" id="PTHR31061:SF24">
    <property type="entry name" value="LD22376P"/>
    <property type="match status" value="1"/>
</dbReference>
<evidence type="ECO:0000313" key="3">
    <source>
        <dbReference type="EMBL" id="CAL1675761.1"/>
    </source>
</evidence>
<keyword evidence="1" id="KW-1133">Transmembrane helix</keyword>
<name>A0AAV2N7W5_9HYME</name>
<keyword evidence="4" id="KW-1185">Reference proteome</keyword>
<evidence type="ECO:0000256" key="1">
    <source>
        <dbReference type="SAM" id="Phobius"/>
    </source>
</evidence>
<accession>A0AAV2N7W5</accession>
<protein>
    <recommendedName>
        <fullName evidence="2">Heparan-alpha-glucosaminide N-acetyltransferase catalytic domain-containing protein</fullName>
    </recommendedName>
</protein>
<feature type="transmembrane region" description="Helical" evidence="1">
    <location>
        <begin position="438"/>
        <end position="458"/>
    </location>
</feature>
<dbReference type="Proteomes" id="UP001497644">
    <property type="component" value="Chromosome 11"/>
</dbReference>
<sequence>MDEFSCFYEPLKFDEACVNVISDNNYNTWLYSLSTDCLSCPYKRIARISTNDNSSLKFSTVETIKWRVLKNNGTDEYISAKITSDIFCELSPNLGQYGLYELTVQNKTCSCRTLRNPTYPYSEFFIILGIIIFILFAISAGRSLWYKFKKQCIIDAKEEEMPSSNKAATKRRIKAIDTFRGVSTLFMIFVNDGSGSYTKLGHATWNGMLLGDLVFPCFIWIMGVCMPIALSAQLKRGLSKLQISYSILKRSFLLFLIGVALNTLGTNAQLENIRIFGVLQRFGITYLIVGLLYLCFTPQQSTAVRNLSQTWIMHKMQDVLSLLPHWCVMLTLLMVHCALTFGLPIPGCPTGYLGPGGRHEDGKYFNCTGGATGYIDRILLTSNHIYQRPIIDFVYGSGPFDPEGILGCLTTIFQVFLGIHTGVILMMYKDWKGRVIRWLLWAVFYGCLGCAFHFTNLIPVNKHLWSLSFVLVSTCFALAFLSGCYLLIDVARIWRGGPFRIPGMNALVLYVGHSMCYQIFPFHWKIGAMDSRALCLIESIWVVTLWTVIAYVMHRKRIYITL</sequence>
<reference evidence="3" key="1">
    <citation type="submission" date="2024-04" db="EMBL/GenBank/DDBJ databases">
        <authorList>
            <consortium name="Molecular Ecology Group"/>
        </authorList>
    </citation>
    <scope>NUCLEOTIDE SEQUENCE</scope>
</reference>
<organism evidence="3 4">
    <name type="scientific">Lasius platythorax</name>
    <dbReference type="NCBI Taxonomy" id="488582"/>
    <lineage>
        <taxon>Eukaryota</taxon>
        <taxon>Metazoa</taxon>
        <taxon>Ecdysozoa</taxon>
        <taxon>Arthropoda</taxon>
        <taxon>Hexapoda</taxon>
        <taxon>Insecta</taxon>
        <taxon>Pterygota</taxon>
        <taxon>Neoptera</taxon>
        <taxon>Endopterygota</taxon>
        <taxon>Hymenoptera</taxon>
        <taxon>Apocrita</taxon>
        <taxon>Aculeata</taxon>
        <taxon>Formicoidea</taxon>
        <taxon>Formicidae</taxon>
        <taxon>Formicinae</taxon>
        <taxon>Lasius</taxon>
        <taxon>Lasius</taxon>
    </lineage>
</organism>
<feature type="transmembrane region" description="Helical" evidence="1">
    <location>
        <begin position="213"/>
        <end position="232"/>
    </location>
</feature>
<keyword evidence="1" id="KW-0472">Membrane</keyword>
<dbReference type="Pfam" id="PF07786">
    <property type="entry name" value="HGSNAT_cat"/>
    <property type="match status" value="1"/>
</dbReference>
<feature type="transmembrane region" description="Helical" evidence="1">
    <location>
        <begin position="252"/>
        <end position="270"/>
    </location>
</feature>
<keyword evidence="1" id="KW-0812">Transmembrane</keyword>
<dbReference type="InterPro" id="IPR012429">
    <property type="entry name" value="HGSNAT_cat"/>
</dbReference>
<feature type="transmembrane region" description="Helical" evidence="1">
    <location>
        <begin position="464"/>
        <end position="487"/>
    </location>
</feature>
<dbReference type="PANTHER" id="PTHR31061">
    <property type="entry name" value="LD22376P"/>
    <property type="match status" value="1"/>
</dbReference>
<feature type="transmembrane region" description="Helical" evidence="1">
    <location>
        <begin position="319"/>
        <end position="343"/>
    </location>
</feature>
<dbReference type="AlphaFoldDB" id="A0AAV2N7W5"/>
<dbReference type="EMBL" id="OZ034834">
    <property type="protein sequence ID" value="CAL1675761.1"/>
    <property type="molecule type" value="Genomic_DNA"/>
</dbReference>
<evidence type="ECO:0000313" key="4">
    <source>
        <dbReference type="Proteomes" id="UP001497644"/>
    </source>
</evidence>
<feature type="transmembrane region" description="Helical" evidence="1">
    <location>
        <begin position="532"/>
        <end position="553"/>
    </location>
</feature>
<feature type="transmembrane region" description="Helical" evidence="1">
    <location>
        <begin position="404"/>
        <end position="426"/>
    </location>
</feature>
<feature type="transmembrane region" description="Helical" evidence="1">
    <location>
        <begin position="119"/>
        <end position="140"/>
    </location>
</feature>
<feature type="domain" description="Heparan-alpha-glucosaminide N-acetyltransferase catalytic" evidence="2">
    <location>
        <begin position="172"/>
        <end position="296"/>
    </location>
</feature>